<dbReference type="InterPro" id="IPR013325">
    <property type="entry name" value="RNA_pol_sigma_r2"/>
</dbReference>
<name>A0ABV2LT70_9FLAO</name>
<evidence type="ECO:0000256" key="1">
    <source>
        <dbReference type="ARBA" id="ARBA00010641"/>
    </source>
</evidence>
<proteinExistence type="inferred from homology"/>
<dbReference type="NCBIfam" id="TIGR02937">
    <property type="entry name" value="sigma70-ECF"/>
    <property type="match status" value="1"/>
</dbReference>
<protein>
    <submittedName>
        <fullName evidence="5">RNA polymerase sigma factor (Sigma-70 family)</fullName>
    </submittedName>
</protein>
<dbReference type="InterPro" id="IPR013324">
    <property type="entry name" value="RNA_pol_sigma_r3/r4-like"/>
</dbReference>
<evidence type="ECO:0000256" key="4">
    <source>
        <dbReference type="ARBA" id="ARBA00023163"/>
    </source>
</evidence>
<dbReference type="InterPro" id="IPR039425">
    <property type="entry name" value="RNA_pol_sigma-70-like"/>
</dbReference>
<keyword evidence="2" id="KW-0805">Transcription regulation</keyword>
<dbReference type="Gene3D" id="1.10.10.10">
    <property type="entry name" value="Winged helix-like DNA-binding domain superfamily/Winged helix DNA-binding domain"/>
    <property type="match status" value="1"/>
</dbReference>
<dbReference type="SUPFAM" id="SSF88659">
    <property type="entry name" value="Sigma3 and sigma4 domains of RNA polymerase sigma factors"/>
    <property type="match status" value="1"/>
</dbReference>
<dbReference type="InterPro" id="IPR036388">
    <property type="entry name" value="WH-like_DNA-bd_sf"/>
</dbReference>
<keyword evidence="4" id="KW-0804">Transcription</keyword>
<evidence type="ECO:0000256" key="3">
    <source>
        <dbReference type="ARBA" id="ARBA00023082"/>
    </source>
</evidence>
<evidence type="ECO:0000313" key="5">
    <source>
        <dbReference type="EMBL" id="MET3731768.1"/>
    </source>
</evidence>
<comment type="similarity">
    <text evidence="1">Belongs to the sigma-70 factor family. ECF subfamily.</text>
</comment>
<dbReference type="Proteomes" id="UP001549146">
    <property type="component" value="Unassembled WGS sequence"/>
</dbReference>
<dbReference type="PANTHER" id="PTHR43133:SF46">
    <property type="entry name" value="RNA POLYMERASE SIGMA-70 FACTOR ECF SUBFAMILY"/>
    <property type="match status" value="1"/>
</dbReference>
<keyword evidence="6" id="KW-1185">Reference proteome</keyword>
<accession>A0ABV2LT70</accession>
<organism evidence="5 6">
    <name type="scientific">Moheibacter stercoris</name>
    <dbReference type="NCBI Taxonomy" id="1628251"/>
    <lineage>
        <taxon>Bacteria</taxon>
        <taxon>Pseudomonadati</taxon>
        <taxon>Bacteroidota</taxon>
        <taxon>Flavobacteriia</taxon>
        <taxon>Flavobacteriales</taxon>
        <taxon>Weeksellaceae</taxon>
        <taxon>Moheibacter</taxon>
    </lineage>
</organism>
<reference evidence="5 6" key="1">
    <citation type="submission" date="2024-06" db="EMBL/GenBank/DDBJ databases">
        <title>Genomic Encyclopedia of Type Strains, Phase IV (KMG-IV): sequencing the most valuable type-strain genomes for metagenomic binning, comparative biology and taxonomic classification.</title>
        <authorList>
            <person name="Goeker M."/>
        </authorList>
    </citation>
    <scope>NUCLEOTIDE SEQUENCE [LARGE SCALE GENOMIC DNA]</scope>
    <source>
        <strain evidence="5 6">DSM 29388</strain>
    </source>
</reference>
<sequence>MVDEDVKKYLKSNREEALFKIYDFYKPAFFQYANKYGLPADDLLDIYQDAFIALSEHAKKGKLDNLKSNVKTYFFAIGKYMVYNKLKDNKKIVNVDFMDELQSKDFDFNLEMEEVEQDNQSILLLQNAIQKLGGKCEELLRLFYYEEKNLDEIVEIMCYENKDVAKSQKSRCIKNLKNLIIPS</sequence>
<dbReference type="PANTHER" id="PTHR43133">
    <property type="entry name" value="RNA POLYMERASE ECF-TYPE SIGMA FACTO"/>
    <property type="match status" value="1"/>
</dbReference>
<evidence type="ECO:0000256" key="2">
    <source>
        <dbReference type="ARBA" id="ARBA00023015"/>
    </source>
</evidence>
<dbReference type="RefSeq" id="WP_354508343.1">
    <property type="nucleotide sequence ID" value="NZ_JBEPMO010000006.1"/>
</dbReference>
<comment type="caution">
    <text evidence="5">The sequence shown here is derived from an EMBL/GenBank/DDBJ whole genome shotgun (WGS) entry which is preliminary data.</text>
</comment>
<keyword evidence="3" id="KW-0731">Sigma factor</keyword>
<dbReference type="EMBL" id="JBEPMO010000006">
    <property type="protein sequence ID" value="MET3731768.1"/>
    <property type="molecule type" value="Genomic_DNA"/>
</dbReference>
<gene>
    <name evidence="5" type="ORF">ABID46_001349</name>
</gene>
<evidence type="ECO:0000313" key="6">
    <source>
        <dbReference type="Proteomes" id="UP001549146"/>
    </source>
</evidence>
<dbReference type="Gene3D" id="1.10.1740.10">
    <property type="match status" value="1"/>
</dbReference>
<dbReference type="InterPro" id="IPR014284">
    <property type="entry name" value="RNA_pol_sigma-70_dom"/>
</dbReference>
<dbReference type="SUPFAM" id="SSF88946">
    <property type="entry name" value="Sigma2 domain of RNA polymerase sigma factors"/>
    <property type="match status" value="1"/>
</dbReference>